<dbReference type="InterPro" id="IPR046848">
    <property type="entry name" value="E_motif"/>
</dbReference>
<sequence>MIFRFRSELSWVSSNRQLQLLLAHLLQSCVSIRPQHSHHLRPIHAQILISGLQSDLFVNNLLIKGYSESGFLHGASQVFDRMPQRNLISWSSMISMYSRHGYGQVALSFFSQFRRSSASSESPNEFILASALRACWQYERANGCAFQVHGLAIKAAFASDVFVGTSLINVYSRFGFMEDAMLIFDELPIRNSVTWTAIMSGFCQIGKHDKALTLFCQMRVTGVEPDGFVLSSLISACAAMEFLDGGRQAHGYVYRKGIEMDVSVENVLVDLYCKCSKVVTARKVFDRIVARNLVTWTTMIAGYMQNSFDMSALNLFVEMNRLGWRPDAFACTSVLSSCSSLMVLEQGKQFHAYAIKANLESDEYVNNGLIDMYAKCGSLTEARFLFHAMDGNDVVSYNAMIEGYARHEEVMEAFSLFYRMTFLSLHPNLPTFVSLIGAAALLEEVCTIMQLHCQIIKYGVTMEPYAGSALVDAYSKYSYVDDARKVFNEVKDRDLVMWNAMLFGYTQNGLGEEAVKLFHQLCIVGLRPSEFTFVAVVAMASFYASLFHGLQFHAQITKAGLDYDSHVLNALIDMYAKCGCIEDSRTLFSATFIKDTVCWNSMISSCAQHGHADEALLIFNEMLAKKIVPNYVTFVGVLTACCHVGRVEEGLSHFYAMKHVYGIEPGMEHYASLVNLLGHTGRLQEAKDLIEHMPINPAAEIWRTLLSACRVHGDIVLGRHAARMALSLDSNNCGSHVLISNIYASKGLWEEAEKVRESMDQLGAVKGPGYSWIELNNKVHMFLAKGREHPKADMIYSILDCLTLMLKVAGYAPHVYL</sequence>
<protein>
    <recommendedName>
        <fullName evidence="6">Pentatricopeptide repeat-containing protein</fullName>
    </recommendedName>
</protein>
<dbReference type="InterPro" id="IPR002885">
    <property type="entry name" value="PPR_rpt"/>
</dbReference>
<dbReference type="PANTHER" id="PTHR47926">
    <property type="entry name" value="PENTATRICOPEPTIDE REPEAT-CONTAINING PROTEIN"/>
    <property type="match status" value="1"/>
</dbReference>
<dbReference type="PANTHER" id="PTHR47926:SF527">
    <property type="entry name" value="PENTATRICOPEPTIDE REPEAT-CONTAINING PROTEIN"/>
    <property type="match status" value="1"/>
</dbReference>
<dbReference type="FunFam" id="1.25.40.10:FF:000361">
    <property type="entry name" value="Pentatricopeptide repeat-containing protein chloroplastic"/>
    <property type="match status" value="1"/>
</dbReference>
<dbReference type="NCBIfam" id="TIGR00756">
    <property type="entry name" value="PPR"/>
    <property type="match status" value="5"/>
</dbReference>
<evidence type="ECO:0000256" key="2">
    <source>
        <dbReference type="ARBA" id="ARBA00061659"/>
    </source>
</evidence>
<dbReference type="EMBL" id="JADCNL010000001">
    <property type="protein sequence ID" value="KAG0497336.1"/>
    <property type="molecule type" value="Genomic_DNA"/>
</dbReference>
<evidence type="ECO:0000256" key="3">
    <source>
        <dbReference type="PROSITE-ProRule" id="PRU00708"/>
    </source>
</evidence>
<dbReference type="Pfam" id="PF13041">
    <property type="entry name" value="PPR_2"/>
    <property type="match status" value="3"/>
</dbReference>
<organism evidence="4 5">
    <name type="scientific">Vanilla planifolia</name>
    <name type="common">Vanilla</name>
    <dbReference type="NCBI Taxonomy" id="51239"/>
    <lineage>
        <taxon>Eukaryota</taxon>
        <taxon>Viridiplantae</taxon>
        <taxon>Streptophyta</taxon>
        <taxon>Embryophyta</taxon>
        <taxon>Tracheophyta</taxon>
        <taxon>Spermatophyta</taxon>
        <taxon>Magnoliopsida</taxon>
        <taxon>Liliopsida</taxon>
        <taxon>Asparagales</taxon>
        <taxon>Orchidaceae</taxon>
        <taxon>Vanilloideae</taxon>
        <taxon>Vanilleae</taxon>
        <taxon>Vanilla</taxon>
    </lineage>
</organism>
<feature type="repeat" description="PPR" evidence="3">
    <location>
        <begin position="55"/>
        <end position="89"/>
    </location>
</feature>
<dbReference type="OrthoDB" id="1704689at2759"/>
<keyword evidence="1" id="KW-0677">Repeat</keyword>
<feature type="repeat" description="PPR" evidence="3">
    <location>
        <begin position="292"/>
        <end position="326"/>
    </location>
</feature>
<dbReference type="GO" id="GO:0009451">
    <property type="term" value="P:RNA modification"/>
    <property type="evidence" value="ECO:0007669"/>
    <property type="project" value="InterPro"/>
</dbReference>
<evidence type="ECO:0000256" key="1">
    <source>
        <dbReference type="ARBA" id="ARBA00022737"/>
    </source>
</evidence>
<dbReference type="FunFam" id="1.25.40.10:FF:000343">
    <property type="entry name" value="Pentatricopeptide repeat-containing protein At3g58590"/>
    <property type="match status" value="1"/>
</dbReference>
<dbReference type="FunFam" id="1.25.40.10:FF:000090">
    <property type="entry name" value="Pentatricopeptide repeat-containing protein, chloroplastic"/>
    <property type="match status" value="1"/>
</dbReference>
<comment type="caution">
    <text evidence="4">The sequence shown here is derived from an EMBL/GenBank/DDBJ whole genome shotgun (WGS) entry which is preliminary data.</text>
</comment>
<dbReference type="Proteomes" id="UP000636800">
    <property type="component" value="Chromosome 1"/>
</dbReference>
<evidence type="ECO:0008006" key="6">
    <source>
        <dbReference type="Google" id="ProtNLM"/>
    </source>
</evidence>
<dbReference type="Gene3D" id="1.25.40.10">
    <property type="entry name" value="Tetratricopeptide repeat domain"/>
    <property type="match status" value="6"/>
</dbReference>
<feature type="repeat" description="PPR" evidence="3">
    <location>
        <begin position="494"/>
        <end position="528"/>
    </location>
</feature>
<name>A0A835VI36_VANPL</name>
<feature type="repeat" description="PPR" evidence="3">
    <location>
        <begin position="595"/>
        <end position="629"/>
    </location>
</feature>
<comment type="similarity">
    <text evidence="2">Belongs to the PPR family. PCMP-E subfamily.</text>
</comment>
<dbReference type="PROSITE" id="PS51375">
    <property type="entry name" value="PPR"/>
    <property type="match status" value="6"/>
</dbReference>
<feature type="repeat" description="PPR" evidence="3">
    <location>
        <begin position="393"/>
        <end position="427"/>
    </location>
</feature>
<dbReference type="AlphaFoldDB" id="A0A835VI36"/>
<dbReference type="PROSITE" id="PS51257">
    <property type="entry name" value="PROKAR_LIPOPROTEIN"/>
    <property type="match status" value="1"/>
</dbReference>
<dbReference type="FunFam" id="1.25.40.10:FF:000353">
    <property type="entry name" value="Pentatricopeptide repeat-containing protein At4g39530"/>
    <property type="match status" value="1"/>
</dbReference>
<accession>A0A835VI36</accession>
<dbReference type="Pfam" id="PF20431">
    <property type="entry name" value="E_motif"/>
    <property type="match status" value="1"/>
</dbReference>
<evidence type="ECO:0000313" key="4">
    <source>
        <dbReference type="EMBL" id="KAG0497336.1"/>
    </source>
</evidence>
<dbReference type="FunFam" id="1.25.40.10:FF:000073">
    <property type="entry name" value="Pentatricopeptide repeat-containing protein chloroplastic"/>
    <property type="match status" value="1"/>
</dbReference>
<gene>
    <name evidence="4" type="ORF">HPP92_002027</name>
</gene>
<dbReference type="InterPro" id="IPR046960">
    <property type="entry name" value="PPR_At4g14850-like_plant"/>
</dbReference>
<evidence type="ECO:0000313" key="5">
    <source>
        <dbReference type="Proteomes" id="UP000636800"/>
    </source>
</evidence>
<dbReference type="InterPro" id="IPR011990">
    <property type="entry name" value="TPR-like_helical_dom_sf"/>
</dbReference>
<keyword evidence="5" id="KW-1185">Reference proteome</keyword>
<feature type="repeat" description="PPR" evidence="3">
    <location>
        <begin position="191"/>
        <end position="225"/>
    </location>
</feature>
<proteinExistence type="inferred from homology"/>
<dbReference type="Pfam" id="PF01535">
    <property type="entry name" value="PPR"/>
    <property type="match status" value="10"/>
</dbReference>
<reference evidence="4 5" key="1">
    <citation type="journal article" date="2020" name="Nat. Food">
        <title>A phased Vanilla planifolia genome enables genetic improvement of flavour and production.</title>
        <authorList>
            <person name="Hasing T."/>
            <person name="Tang H."/>
            <person name="Brym M."/>
            <person name="Khazi F."/>
            <person name="Huang T."/>
            <person name="Chambers A.H."/>
        </authorList>
    </citation>
    <scope>NUCLEOTIDE SEQUENCE [LARGE SCALE GENOMIC DNA]</scope>
    <source>
        <tissue evidence="4">Leaf</tissue>
    </source>
</reference>
<dbReference type="GO" id="GO:0003729">
    <property type="term" value="F:mRNA binding"/>
    <property type="evidence" value="ECO:0007669"/>
    <property type="project" value="UniProtKB-ARBA"/>
</dbReference>